<dbReference type="eggNOG" id="ENOG5032Z0D">
    <property type="taxonomic scope" value="Bacteria"/>
</dbReference>
<feature type="domain" description="HTH cro/C1-type" evidence="2">
    <location>
        <begin position="15"/>
        <end position="47"/>
    </location>
</feature>
<dbReference type="AlphaFoldDB" id="I5AS87"/>
<evidence type="ECO:0000313" key="3">
    <source>
        <dbReference type="EMBL" id="EIM56660.1"/>
    </source>
</evidence>
<gene>
    <name evidence="3" type="ORF">EubceDRAFT1_0826</name>
</gene>
<evidence type="ECO:0000259" key="2">
    <source>
        <dbReference type="PROSITE" id="PS50943"/>
    </source>
</evidence>
<dbReference type="InterPro" id="IPR010982">
    <property type="entry name" value="Lambda_DNA-bd_dom_sf"/>
</dbReference>
<keyword evidence="1" id="KW-1133">Transmembrane helix</keyword>
<evidence type="ECO:0000256" key="1">
    <source>
        <dbReference type="SAM" id="Phobius"/>
    </source>
</evidence>
<dbReference type="STRING" id="633697.EubceDRAFT1_0826"/>
<evidence type="ECO:0000313" key="4">
    <source>
        <dbReference type="Proteomes" id="UP000005753"/>
    </source>
</evidence>
<reference evidence="3 4" key="2">
    <citation type="submission" date="2012-02" db="EMBL/GenBank/DDBJ databases">
        <title>Improved High-Quality Draft sequence of Eubacterium cellulosolvens 6.</title>
        <authorList>
            <consortium name="US DOE Joint Genome Institute"/>
            <person name="Lucas S."/>
            <person name="Han J."/>
            <person name="Lapidus A."/>
            <person name="Cheng J.-F."/>
            <person name="Goodwin L."/>
            <person name="Pitluck S."/>
            <person name="Peters L."/>
            <person name="Mikhailova N."/>
            <person name="Gu W."/>
            <person name="Detter J.C."/>
            <person name="Han C."/>
            <person name="Tapia R."/>
            <person name="Land M."/>
            <person name="Hauser L."/>
            <person name="Kyrpides N."/>
            <person name="Ivanova N."/>
            <person name="Pagani I."/>
            <person name="Johnson E."/>
            <person name="Mukhopadhyay B."/>
            <person name="Anderson I."/>
            <person name="Woyke T."/>
        </authorList>
    </citation>
    <scope>NUCLEOTIDE SEQUENCE [LARGE SCALE GENOMIC DNA]</scope>
    <source>
        <strain evidence="3 4">6</strain>
    </source>
</reference>
<dbReference type="Pfam" id="PF01381">
    <property type="entry name" value="HTH_3"/>
    <property type="match status" value="1"/>
</dbReference>
<name>I5AS87_EUBC6</name>
<reference evidence="3 4" key="1">
    <citation type="submission" date="2010-08" db="EMBL/GenBank/DDBJ databases">
        <authorList>
            <consortium name="US DOE Joint Genome Institute (JGI-PGF)"/>
            <person name="Lucas S."/>
            <person name="Copeland A."/>
            <person name="Lapidus A."/>
            <person name="Cheng J.-F."/>
            <person name="Bruce D."/>
            <person name="Goodwin L."/>
            <person name="Pitluck S."/>
            <person name="Land M.L."/>
            <person name="Hauser L."/>
            <person name="Chang Y.-J."/>
            <person name="Anderson I.J."/>
            <person name="Johnson E."/>
            <person name="Mulhopadhyay B."/>
            <person name="Kyrpides N."/>
            <person name="Woyke T.J."/>
        </authorList>
    </citation>
    <scope>NUCLEOTIDE SEQUENCE [LARGE SCALE GENOMIC DNA]</scope>
    <source>
        <strain evidence="3 4">6</strain>
    </source>
</reference>
<protein>
    <submittedName>
        <fullName evidence="3">Putative transcriptional regulator</fullName>
    </submittedName>
</protein>
<dbReference type="Gene3D" id="1.10.260.40">
    <property type="entry name" value="lambda repressor-like DNA-binding domains"/>
    <property type="match status" value="1"/>
</dbReference>
<dbReference type="Proteomes" id="UP000005753">
    <property type="component" value="Chromosome"/>
</dbReference>
<keyword evidence="1" id="KW-0472">Membrane</keyword>
<feature type="transmembrane region" description="Helical" evidence="1">
    <location>
        <begin position="105"/>
        <end position="124"/>
    </location>
</feature>
<accession>I5AS87</accession>
<dbReference type="InterPro" id="IPR001387">
    <property type="entry name" value="Cro/C1-type_HTH"/>
</dbReference>
<sequence length="175" mass="18775">MTTEEREIAELQSNLEMLRKLFGWTAEQLGNRLGVTKQTILNLEHGKPVMSKIQYIAIRSVMEAEAMSREGEERENLLKVLSLVFNEDKTVTKEQREKALDAAKVISTATAAGAGTAATMSVLAGSLGALGIGAIAINPALVAAVGVGGWVAGMLSKTKQAEKKKQSKKGDKKYD</sequence>
<dbReference type="EMBL" id="CM001487">
    <property type="protein sequence ID" value="EIM56660.1"/>
    <property type="molecule type" value="Genomic_DNA"/>
</dbReference>
<dbReference type="HOGENOM" id="CLU_1667678_0_0_9"/>
<dbReference type="GO" id="GO:0003677">
    <property type="term" value="F:DNA binding"/>
    <property type="evidence" value="ECO:0007669"/>
    <property type="project" value="InterPro"/>
</dbReference>
<keyword evidence="4" id="KW-1185">Reference proteome</keyword>
<keyword evidence="1" id="KW-0812">Transmembrane</keyword>
<dbReference type="PROSITE" id="PS50943">
    <property type="entry name" value="HTH_CROC1"/>
    <property type="match status" value="1"/>
</dbReference>
<proteinExistence type="predicted"/>
<dbReference type="CDD" id="cd00093">
    <property type="entry name" value="HTH_XRE"/>
    <property type="match status" value="1"/>
</dbReference>
<dbReference type="SUPFAM" id="SSF47413">
    <property type="entry name" value="lambda repressor-like DNA-binding domains"/>
    <property type="match status" value="1"/>
</dbReference>
<organism evidence="3 4">
    <name type="scientific">Eubacterium cellulosolvens (strain ATCC 43171 / JCM 9499 / 6)</name>
    <name type="common">Cillobacterium cellulosolvens</name>
    <dbReference type="NCBI Taxonomy" id="633697"/>
    <lineage>
        <taxon>Bacteria</taxon>
        <taxon>Bacillati</taxon>
        <taxon>Bacillota</taxon>
        <taxon>Clostridia</taxon>
        <taxon>Eubacteriales</taxon>
        <taxon>Eubacteriaceae</taxon>
        <taxon>Eubacterium</taxon>
    </lineage>
</organism>
<feature type="transmembrane region" description="Helical" evidence="1">
    <location>
        <begin position="130"/>
        <end position="155"/>
    </location>
</feature>